<evidence type="ECO:0000256" key="1">
    <source>
        <dbReference type="SAM" id="MobiDB-lite"/>
    </source>
</evidence>
<dbReference type="KEGG" id="dvi:6625573"/>
<evidence type="ECO:0000313" key="4">
    <source>
        <dbReference type="Proteomes" id="UP000008792"/>
    </source>
</evidence>
<keyword evidence="2" id="KW-0732">Signal</keyword>
<reference evidence="3 4" key="1">
    <citation type="journal article" date="2007" name="Nature">
        <title>Evolution of genes and genomes on the Drosophila phylogeny.</title>
        <authorList>
            <consortium name="Drosophila 12 Genomes Consortium"/>
            <person name="Clark A.G."/>
            <person name="Eisen M.B."/>
            <person name="Smith D.R."/>
            <person name="Bergman C.M."/>
            <person name="Oliver B."/>
            <person name="Markow T.A."/>
            <person name="Kaufman T.C."/>
            <person name="Kellis M."/>
            <person name="Gelbart W."/>
            <person name="Iyer V.N."/>
            <person name="Pollard D.A."/>
            <person name="Sackton T.B."/>
            <person name="Larracuente A.M."/>
            <person name="Singh N.D."/>
            <person name="Abad J.P."/>
            <person name="Abt D.N."/>
            <person name="Adryan B."/>
            <person name="Aguade M."/>
            <person name="Akashi H."/>
            <person name="Anderson W.W."/>
            <person name="Aquadro C.F."/>
            <person name="Ardell D.H."/>
            <person name="Arguello R."/>
            <person name="Artieri C.G."/>
            <person name="Barbash D.A."/>
            <person name="Barker D."/>
            <person name="Barsanti P."/>
            <person name="Batterham P."/>
            <person name="Batzoglou S."/>
            <person name="Begun D."/>
            <person name="Bhutkar A."/>
            <person name="Blanco E."/>
            <person name="Bosak S.A."/>
            <person name="Bradley R.K."/>
            <person name="Brand A.D."/>
            <person name="Brent M.R."/>
            <person name="Brooks A.N."/>
            <person name="Brown R.H."/>
            <person name="Butlin R.K."/>
            <person name="Caggese C."/>
            <person name="Calvi B.R."/>
            <person name="Bernardo de Carvalho A."/>
            <person name="Caspi A."/>
            <person name="Castrezana S."/>
            <person name="Celniker S.E."/>
            <person name="Chang J.L."/>
            <person name="Chapple C."/>
            <person name="Chatterji S."/>
            <person name="Chinwalla A."/>
            <person name="Civetta A."/>
            <person name="Clifton S.W."/>
            <person name="Comeron J.M."/>
            <person name="Costello J.C."/>
            <person name="Coyne J.A."/>
            <person name="Daub J."/>
            <person name="David R.G."/>
            <person name="Delcher A.L."/>
            <person name="Delehaunty K."/>
            <person name="Do C.B."/>
            <person name="Ebling H."/>
            <person name="Edwards K."/>
            <person name="Eickbush T."/>
            <person name="Evans J.D."/>
            <person name="Filipski A."/>
            <person name="Findeiss S."/>
            <person name="Freyhult E."/>
            <person name="Fulton L."/>
            <person name="Fulton R."/>
            <person name="Garcia A.C."/>
            <person name="Gardiner A."/>
            <person name="Garfield D.A."/>
            <person name="Garvin B.E."/>
            <person name="Gibson G."/>
            <person name="Gilbert D."/>
            <person name="Gnerre S."/>
            <person name="Godfrey J."/>
            <person name="Good R."/>
            <person name="Gotea V."/>
            <person name="Gravely B."/>
            <person name="Greenberg A.J."/>
            <person name="Griffiths-Jones S."/>
            <person name="Gross S."/>
            <person name="Guigo R."/>
            <person name="Gustafson E.A."/>
            <person name="Haerty W."/>
            <person name="Hahn M.W."/>
            <person name="Halligan D.L."/>
            <person name="Halpern A.L."/>
            <person name="Halter G.M."/>
            <person name="Han M.V."/>
            <person name="Heger A."/>
            <person name="Hillier L."/>
            <person name="Hinrichs A.S."/>
            <person name="Holmes I."/>
            <person name="Hoskins R.A."/>
            <person name="Hubisz M.J."/>
            <person name="Hultmark D."/>
            <person name="Huntley M.A."/>
            <person name="Jaffe D.B."/>
            <person name="Jagadeeshan S."/>
            <person name="Jeck W.R."/>
            <person name="Johnson J."/>
            <person name="Jones C.D."/>
            <person name="Jordan W.C."/>
            <person name="Karpen G.H."/>
            <person name="Kataoka E."/>
            <person name="Keightley P.D."/>
            <person name="Kheradpour P."/>
            <person name="Kirkness E.F."/>
            <person name="Koerich L.B."/>
            <person name="Kristiansen K."/>
            <person name="Kudrna D."/>
            <person name="Kulathinal R.J."/>
            <person name="Kumar S."/>
            <person name="Kwok R."/>
            <person name="Lander E."/>
            <person name="Langley C.H."/>
            <person name="Lapoint R."/>
            <person name="Lazzaro B.P."/>
            <person name="Lee S.J."/>
            <person name="Levesque L."/>
            <person name="Li R."/>
            <person name="Lin C.F."/>
            <person name="Lin M.F."/>
            <person name="Lindblad-Toh K."/>
            <person name="Llopart A."/>
            <person name="Long M."/>
            <person name="Low L."/>
            <person name="Lozovsky E."/>
            <person name="Lu J."/>
            <person name="Luo M."/>
            <person name="Machado C.A."/>
            <person name="Makalowski W."/>
            <person name="Marzo M."/>
            <person name="Matsuda M."/>
            <person name="Matzkin L."/>
            <person name="McAllister B."/>
            <person name="McBride C.S."/>
            <person name="McKernan B."/>
            <person name="McKernan K."/>
            <person name="Mendez-Lago M."/>
            <person name="Minx P."/>
            <person name="Mollenhauer M.U."/>
            <person name="Montooth K."/>
            <person name="Mount S.M."/>
            <person name="Mu X."/>
            <person name="Myers E."/>
            <person name="Negre B."/>
            <person name="Newfeld S."/>
            <person name="Nielsen R."/>
            <person name="Noor M.A."/>
            <person name="O'Grady P."/>
            <person name="Pachter L."/>
            <person name="Papaceit M."/>
            <person name="Parisi M.J."/>
            <person name="Parisi M."/>
            <person name="Parts L."/>
            <person name="Pedersen J.S."/>
            <person name="Pesole G."/>
            <person name="Phillippy A.M."/>
            <person name="Ponting C.P."/>
            <person name="Pop M."/>
            <person name="Porcelli D."/>
            <person name="Powell J.R."/>
            <person name="Prohaska S."/>
            <person name="Pruitt K."/>
            <person name="Puig M."/>
            <person name="Quesneville H."/>
            <person name="Ram K.R."/>
            <person name="Rand D."/>
            <person name="Rasmussen M.D."/>
            <person name="Reed L.K."/>
            <person name="Reenan R."/>
            <person name="Reily A."/>
            <person name="Remington K.A."/>
            <person name="Rieger T.T."/>
            <person name="Ritchie M.G."/>
            <person name="Robin C."/>
            <person name="Rogers Y.H."/>
            <person name="Rohde C."/>
            <person name="Rozas J."/>
            <person name="Rubenfield M.J."/>
            <person name="Ruiz A."/>
            <person name="Russo S."/>
            <person name="Salzberg S.L."/>
            <person name="Sanchez-Gracia A."/>
            <person name="Saranga D.J."/>
            <person name="Sato H."/>
            <person name="Schaeffer S.W."/>
            <person name="Schatz M.C."/>
            <person name="Schlenke T."/>
            <person name="Schwartz R."/>
            <person name="Segarra C."/>
            <person name="Singh R.S."/>
            <person name="Sirot L."/>
            <person name="Sirota M."/>
            <person name="Sisneros N.B."/>
            <person name="Smith C.D."/>
            <person name="Smith T.F."/>
            <person name="Spieth J."/>
            <person name="Stage D.E."/>
            <person name="Stark A."/>
            <person name="Stephan W."/>
            <person name="Strausberg R.L."/>
            <person name="Strempel S."/>
            <person name="Sturgill D."/>
            <person name="Sutton G."/>
            <person name="Sutton G.G."/>
            <person name="Tao W."/>
            <person name="Teichmann S."/>
            <person name="Tobari Y.N."/>
            <person name="Tomimura Y."/>
            <person name="Tsolas J.M."/>
            <person name="Valente V.L."/>
            <person name="Venter E."/>
            <person name="Venter J.C."/>
            <person name="Vicario S."/>
            <person name="Vieira F.G."/>
            <person name="Vilella A.J."/>
            <person name="Villasante A."/>
            <person name="Walenz B."/>
            <person name="Wang J."/>
            <person name="Wasserman M."/>
            <person name="Watts T."/>
            <person name="Wilson D."/>
            <person name="Wilson R.K."/>
            <person name="Wing R.A."/>
            <person name="Wolfner M.F."/>
            <person name="Wong A."/>
            <person name="Wong G.K."/>
            <person name="Wu C.I."/>
            <person name="Wu G."/>
            <person name="Yamamoto D."/>
            <person name="Yang H.P."/>
            <person name="Yang S.P."/>
            <person name="Yorke J.A."/>
            <person name="Yoshida K."/>
            <person name="Zdobnov E."/>
            <person name="Zhang P."/>
            <person name="Zhang Y."/>
            <person name="Zimin A.V."/>
            <person name="Baldwin J."/>
            <person name="Abdouelleil A."/>
            <person name="Abdulkadir J."/>
            <person name="Abebe A."/>
            <person name="Abera B."/>
            <person name="Abreu J."/>
            <person name="Acer S.C."/>
            <person name="Aftuck L."/>
            <person name="Alexander A."/>
            <person name="An P."/>
            <person name="Anderson E."/>
            <person name="Anderson S."/>
            <person name="Arachi H."/>
            <person name="Azer M."/>
            <person name="Bachantsang P."/>
            <person name="Barry A."/>
            <person name="Bayul T."/>
            <person name="Berlin A."/>
            <person name="Bessette D."/>
            <person name="Bloom T."/>
            <person name="Blye J."/>
            <person name="Boguslavskiy L."/>
            <person name="Bonnet C."/>
            <person name="Boukhgalter B."/>
            <person name="Bourzgui I."/>
            <person name="Brown A."/>
            <person name="Cahill P."/>
            <person name="Channer S."/>
            <person name="Cheshatsang Y."/>
            <person name="Chuda L."/>
            <person name="Citroen M."/>
            <person name="Collymore A."/>
            <person name="Cooke P."/>
            <person name="Costello M."/>
            <person name="D'Aco K."/>
            <person name="Daza R."/>
            <person name="De Haan G."/>
            <person name="DeGray S."/>
            <person name="DeMaso C."/>
            <person name="Dhargay N."/>
            <person name="Dooley K."/>
            <person name="Dooley E."/>
            <person name="Doricent M."/>
            <person name="Dorje P."/>
            <person name="Dorjee K."/>
            <person name="Dupes A."/>
            <person name="Elong R."/>
            <person name="Falk J."/>
            <person name="Farina A."/>
            <person name="Faro S."/>
            <person name="Ferguson D."/>
            <person name="Fisher S."/>
            <person name="Foley C.D."/>
            <person name="Franke A."/>
            <person name="Friedrich D."/>
            <person name="Gadbois L."/>
            <person name="Gearin G."/>
            <person name="Gearin C.R."/>
            <person name="Giannoukos G."/>
            <person name="Goode T."/>
            <person name="Graham J."/>
            <person name="Grandbois E."/>
            <person name="Grewal S."/>
            <person name="Gyaltsen K."/>
            <person name="Hafez N."/>
            <person name="Hagos B."/>
            <person name="Hall J."/>
            <person name="Henson C."/>
            <person name="Hollinger A."/>
            <person name="Honan T."/>
            <person name="Huard M.D."/>
            <person name="Hughes L."/>
            <person name="Hurhula B."/>
            <person name="Husby M.E."/>
            <person name="Kamat A."/>
            <person name="Kanga B."/>
            <person name="Kashin S."/>
            <person name="Khazanovich D."/>
            <person name="Kisner P."/>
            <person name="Lance K."/>
            <person name="Lara M."/>
            <person name="Lee W."/>
            <person name="Lennon N."/>
            <person name="Letendre F."/>
            <person name="LeVine R."/>
            <person name="Lipovsky A."/>
            <person name="Liu X."/>
            <person name="Liu J."/>
            <person name="Liu S."/>
            <person name="Lokyitsang T."/>
            <person name="Lokyitsang Y."/>
            <person name="Lubonja R."/>
            <person name="Lui A."/>
            <person name="MacDonald P."/>
            <person name="Magnisalis V."/>
            <person name="Maru K."/>
            <person name="Matthews C."/>
            <person name="McCusker W."/>
            <person name="McDonough S."/>
            <person name="Mehta T."/>
            <person name="Meldrim J."/>
            <person name="Meneus L."/>
            <person name="Mihai O."/>
            <person name="Mihalev A."/>
            <person name="Mihova T."/>
            <person name="Mittelman R."/>
            <person name="Mlenga V."/>
            <person name="Montmayeur A."/>
            <person name="Mulrain L."/>
            <person name="Navidi A."/>
            <person name="Naylor J."/>
            <person name="Negash T."/>
            <person name="Nguyen T."/>
            <person name="Nguyen N."/>
            <person name="Nicol R."/>
            <person name="Norbu C."/>
            <person name="Norbu N."/>
            <person name="Novod N."/>
            <person name="O'Neill B."/>
            <person name="Osman S."/>
            <person name="Markiewicz E."/>
            <person name="Oyono O.L."/>
            <person name="Patti C."/>
            <person name="Phunkhang P."/>
            <person name="Pierre F."/>
            <person name="Priest M."/>
            <person name="Raghuraman S."/>
            <person name="Rege F."/>
            <person name="Reyes R."/>
            <person name="Rise C."/>
            <person name="Rogov P."/>
            <person name="Ross K."/>
            <person name="Ryan E."/>
            <person name="Settipalli S."/>
            <person name="Shea T."/>
            <person name="Sherpa N."/>
            <person name="Shi L."/>
            <person name="Shih D."/>
            <person name="Sparrow T."/>
            <person name="Spaulding J."/>
            <person name="Stalker J."/>
            <person name="Stange-Thomann N."/>
            <person name="Stavropoulos S."/>
            <person name="Stone C."/>
            <person name="Strader C."/>
            <person name="Tesfaye S."/>
            <person name="Thomson T."/>
            <person name="Thoulutsang Y."/>
            <person name="Thoulutsang D."/>
            <person name="Topham K."/>
            <person name="Topping I."/>
            <person name="Tsamla T."/>
            <person name="Vassiliev H."/>
            <person name="Vo A."/>
            <person name="Wangchuk T."/>
            <person name="Wangdi T."/>
            <person name="Weiand M."/>
            <person name="Wilkinson J."/>
            <person name="Wilson A."/>
            <person name="Yadav S."/>
            <person name="Young G."/>
            <person name="Yu Q."/>
            <person name="Zembek L."/>
            <person name="Zhong D."/>
            <person name="Zimmer A."/>
            <person name="Zwirko Z."/>
            <person name="Jaffe D.B."/>
            <person name="Alvarez P."/>
            <person name="Brockman W."/>
            <person name="Butler J."/>
            <person name="Chin C."/>
            <person name="Gnerre S."/>
            <person name="Grabherr M."/>
            <person name="Kleber M."/>
            <person name="Mauceli E."/>
            <person name="MacCallum I."/>
        </authorList>
    </citation>
    <scope>NUCLEOTIDE SEQUENCE [LARGE SCALE GENOMIC DNA]</scope>
    <source>
        <strain evidence="4">Tucson 15010-1051.87</strain>
    </source>
</reference>
<feature type="compositionally biased region" description="Pro residues" evidence="1">
    <location>
        <begin position="106"/>
        <end position="131"/>
    </location>
</feature>
<dbReference type="AlphaFoldDB" id="B4LKY7"/>
<accession>B4LKY7</accession>
<feature type="compositionally biased region" description="Polar residues" evidence="1">
    <location>
        <begin position="81"/>
        <end position="94"/>
    </location>
</feature>
<gene>
    <name evidence="3" type="primary">Dvir\GJ21684</name>
    <name evidence="3" type="ORF">Dvir_GJ21684</name>
</gene>
<evidence type="ECO:0000313" key="3">
    <source>
        <dbReference type="EMBL" id="EDW60791.1"/>
    </source>
</evidence>
<feature type="chain" id="PRO_5002813547" evidence="2">
    <location>
        <begin position="23"/>
        <end position="131"/>
    </location>
</feature>
<dbReference type="OMA" id="HVPEMES"/>
<dbReference type="InParanoid" id="B4LKY7"/>
<name>B4LKY7_DROVI</name>
<dbReference type="eggNOG" id="ENOG502TCCN">
    <property type="taxonomic scope" value="Eukaryota"/>
</dbReference>
<dbReference type="HOGENOM" id="CLU_170574_0_0_1"/>
<feature type="signal peptide" evidence="2">
    <location>
        <begin position="1"/>
        <end position="22"/>
    </location>
</feature>
<keyword evidence="4" id="KW-1185">Reference proteome</keyword>
<dbReference type="PhylomeDB" id="B4LKY7"/>
<sequence>MKLFCVVLVVYVVALTLFGVDGRGGGGGGSTKGLEEPVRLFVRARRHVHTHKKGLESVSAYVNNEHPPPPPPHLRPRRNIMNLNNEPTQVTNEEPPSHLRQRRQMPSPPEGMPAPPDGVPAPPVGLPAPPV</sequence>
<proteinExistence type="predicted"/>
<dbReference type="Proteomes" id="UP000008792">
    <property type="component" value="Unassembled WGS sequence"/>
</dbReference>
<evidence type="ECO:0000256" key="2">
    <source>
        <dbReference type="SAM" id="SignalP"/>
    </source>
</evidence>
<feature type="region of interest" description="Disordered" evidence="1">
    <location>
        <begin position="56"/>
        <end position="131"/>
    </location>
</feature>
<organism evidence="3 4">
    <name type="scientific">Drosophila virilis</name>
    <name type="common">Fruit fly</name>
    <dbReference type="NCBI Taxonomy" id="7244"/>
    <lineage>
        <taxon>Eukaryota</taxon>
        <taxon>Metazoa</taxon>
        <taxon>Ecdysozoa</taxon>
        <taxon>Arthropoda</taxon>
        <taxon>Hexapoda</taxon>
        <taxon>Insecta</taxon>
        <taxon>Pterygota</taxon>
        <taxon>Neoptera</taxon>
        <taxon>Endopterygota</taxon>
        <taxon>Diptera</taxon>
        <taxon>Brachycera</taxon>
        <taxon>Muscomorpha</taxon>
        <taxon>Ephydroidea</taxon>
        <taxon>Drosophilidae</taxon>
        <taxon>Drosophila</taxon>
    </lineage>
</organism>
<protein>
    <submittedName>
        <fullName evidence="3">Uncharacterized protein</fullName>
    </submittedName>
</protein>
<dbReference type="EMBL" id="CH940648">
    <property type="protein sequence ID" value="EDW60791.1"/>
    <property type="molecule type" value="Genomic_DNA"/>
</dbReference>